<feature type="transmembrane region" description="Helical" evidence="2">
    <location>
        <begin position="209"/>
        <end position="229"/>
    </location>
</feature>
<feature type="region of interest" description="Disordered" evidence="1">
    <location>
        <begin position="358"/>
        <end position="402"/>
    </location>
</feature>
<evidence type="ECO:0000313" key="4">
    <source>
        <dbReference type="Proteomes" id="UP001646141"/>
    </source>
</evidence>
<proteinExistence type="predicted"/>
<sequence>MNTASRTPEGHAPESRTPEDWNATTPLPGAEPTAGLGFGQGAAGSREARARTFVAAVRSQLADLGPEEVDELTDGLAADLTDRLGEDPALGDPVKYAAELRQAAGLPQRASRSDARHSVAESWAALVRGWHAWWAGTPARVAVRDFALALRPLWWVARGGALAAVLCMLVGIPSLAVWALVSVATVIVSVQWGRGRWAPDGWGVWLRRVASAVSVLAIVLLSPAALGLLRGSTTPYVEEPDMQTSWGLTSNGTEISNIFAYDCAGQPLDGVQLFAQDGTPLHTGAGDPRDADWLPASGADPETGELLDYRRNAVATMPDEWNVFPLREARVLDGVYPDPDATGEASVLPYERVPSLGNCDALAGSAADTETKEPKANDAETQGADAKSADAKGAEATPNSEG</sequence>
<reference evidence="3 4" key="1">
    <citation type="submission" date="2018-09" db="EMBL/GenBank/DDBJ databases">
        <title>Comparative genomics of Leucobacter spp.</title>
        <authorList>
            <person name="Reis A.C."/>
            <person name="Kolvenbach B.A."/>
            <person name="Corvini P.F.X."/>
            <person name="Nunes O.C."/>
        </authorList>
    </citation>
    <scope>NUCLEOTIDE SEQUENCE [LARGE SCALE GENOMIC DNA]</scope>
    <source>
        <strain evidence="3 4">L-1</strain>
    </source>
</reference>
<dbReference type="EMBL" id="QYAD01000003">
    <property type="protein sequence ID" value="MBL3690293.1"/>
    <property type="molecule type" value="Genomic_DNA"/>
</dbReference>
<keyword evidence="2" id="KW-0812">Transmembrane</keyword>
<organism evidence="3 4">
    <name type="scientific">Leucobacter chromiireducens subsp. chromiireducens</name>
    <dbReference type="NCBI Taxonomy" id="660067"/>
    <lineage>
        <taxon>Bacteria</taxon>
        <taxon>Bacillati</taxon>
        <taxon>Actinomycetota</taxon>
        <taxon>Actinomycetes</taxon>
        <taxon>Micrococcales</taxon>
        <taxon>Microbacteriaceae</taxon>
        <taxon>Leucobacter</taxon>
    </lineage>
</organism>
<feature type="region of interest" description="Disordered" evidence="1">
    <location>
        <begin position="279"/>
        <end position="302"/>
    </location>
</feature>
<feature type="compositionally biased region" description="Basic and acidic residues" evidence="1">
    <location>
        <begin position="369"/>
        <end position="378"/>
    </location>
</feature>
<keyword evidence="2" id="KW-1133">Transmembrane helix</keyword>
<feature type="region of interest" description="Disordered" evidence="1">
    <location>
        <begin position="1"/>
        <end position="43"/>
    </location>
</feature>
<gene>
    <name evidence="3" type="ORF">D3226_10015</name>
</gene>
<accession>A0ABS1SQC8</accession>
<evidence type="ECO:0000256" key="1">
    <source>
        <dbReference type="SAM" id="MobiDB-lite"/>
    </source>
</evidence>
<keyword evidence="4" id="KW-1185">Reference proteome</keyword>
<dbReference type="RefSeq" id="WP_202382398.1">
    <property type="nucleotide sequence ID" value="NZ_BAAAMA010000001.1"/>
</dbReference>
<keyword evidence="2" id="KW-0472">Membrane</keyword>
<name>A0ABS1SQC8_9MICO</name>
<feature type="compositionally biased region" description="Basic and acidic residues" evidence="1">
    <location>
        <begin position="8"/>
        <end position="19"/>
    </location>
</feature>
<comment type="caution">
    <text evidence="3">The sequence shown here is derived from an EMBL/GenBank/DDBJ whole genome shotgun (WGS) entry which is preliminary data.</text>
</comment>
<protein>
    <submittedName>
        <fullName evidence="3">Uncharacterized protein</fullName>
    </submittedName>
</protein>
<feature type="transmembrane region" description="Helical" evidence="2">
    <location>
        <begin position="161"/>
        <end position="189"/>
    </location>
</feature>
<evidence type="ECO:0000313" key="3">
    <source>
        <dbReference type="EMBL" id="MBL3690293.1"/>
    </source>
</evidence>
<evidence type="ECO:0000256" key="2">
    <source>
        <dbReference type="SAM" id="Phobius"/>
    </source>
</evidence>
<dbReference type="Proteomes" id="UP001646141">
    <property type="component" value="Unassembled WGS sequence"/>
</dbReference>